<evidence type="ECO:0000313" key="2">
    <source>
        <dbReference type="EMBL" id="MBU9712355.1"/>
    </source>
</evidence>
<protein>
    <submittedName>
        <fullName evidence="2">DUF1906 domain-containing protein</fullName>
    </submittedName>
</protein>
<accession>A0ABS6JIR8</accession>
<organism evidence="2 3">
    <name type="scientific">Evansella tamaricis</name>
    <dbReference type="NCBI Taxonomy" id="2069301"/>
    <lineage>
        <taxon>Bacteria</taxon>
        <taxon>Bacillati</taxon>
        <taxon>Bacillota</taxon>
        <taxon>Bacilli</taxon>
        <taxon>Bacillales</taxon>
        <taxon>Bacillaceae</taxon>
        <taxon>Evansella</taxon>
    </lineage>
</organism>
<dbReference type="InterPro" id="IPR015020">
    <property type="entry name" value="Rv2525c-like_Glyco_Hydro-like"/>
</dbReference>
<evidence type="ECO:0000313" key="3">
    <source>
        <dbReference type="Proteomes" id="UP000784880"/>
    </source>
</evidence>
<dbReference type="EMBL" id="JAHQCS010000097">
    <property type="protein sequence ID" value="MBU9712355.1"/>
    <property type="molecule type" value="Genomic_DNA"/>
</dbReference>
<dbReference type="RefSeq" id="WP_217066540.1">
    <property type="nucleotide sequence ID" value="NZ_JAHQCS010000097.1"/>
</dbReference>
<name>A0ABS6JIR8_9BACI</name>
<proteinExistence type="predicted"/>
<dbReference type="Pfam" id="PF08924">
    <property type="entry name" value="Rv2525c_GlyHyd-like"/>
    <property type="match status" value="1"/>
</dbReference>
<feature type="domain" description="Rv2525c-like glycoside hydrolase-like" evidence="1">
    <location>
        <begin position="33"/>
        <end position="131"/>
    </location>
</feature>
<sequence length="216" mass="24351">MPKVIWGVDSAAAASQELYRCVSENFGQPDVWGRYLNTIPNVSDGLTRSEILFLKEKGIKILPIYNNFREAVGSSAGRVAAQNAIFNAQRLGIPKGVFIFANVERFFDVDPEWLIAWVERLVNSDYRPGIYFDPTEGPFNEAYCQAVERKRSVYTKTVLWSAEPESGITPKGNHPMFSPAVPDCGANVWAWQYGRDAEECPIDTILVDQRLFDSLY</sequence>
<dbReference type="Proteomes" id="UP000784880">
    <property type="component" value="Unassembled WGS sequence"/>
</dbReference>
<reference evidence="2 3" key="1">
    <citation type="submission" date="2021-06" db="EMBL/GenBank/DDBJ databases">
        <title>Bacillus sp. RD4P76, an endophyte from a halophyte.</title>
        <authorList>
            <person name="Sun J.-Q."/>
        </authorList>
    </citation>
    <scope>NUCLEOTIDE SEQUENCE [LARGE SCALE GENOMIC DNA]</scope>
    <source>
        <strain evidence="2 3">CGMCC 1.15917</strain>
    </source>
</reference>
<gene>
    <name evidence="2" type="ORF">KS419_11445</name>
</gene>
<comment type="caution">
    <text evidence="2">The sequence shown here is derived from an EMBL/GenBank/DDBJ whole genome shotgun (WGS) entry which is preliminary data.</text>
</comment>
<keyword evidence="3" id="KW-1185">Reference proteome</keyword>
<evidence type="ECO:0000259" key="1">
    <source>
        <dbReference type="Pfam" id="PF08924"/>
    </source>
</evidence>